<dbReference type="SUPFAM" id="SSF56801">
    <property type="entry name" value="Acetyl-CoA synthetase-like"/>
    <property type="match status" value="1"/>
</dbReference>
<evidence type="ECO:0000313" key="4">
    <source>
        <dbReference type="EMBL" id="VDP68384.1"/>
    </source>
</evidence>
<dbReference type="InterPro" id="IPR042099">
    <property type="entry name" value="ANL_N_sf"/>
</dbReference>
<dbReference type="InterPro" id="IPR045851">
    <property type="entry name" value="AMP-bd_C_sf"/>
</dbReference>
<dbReference type="EMBL" id="UZAN01040086">
    <property type="protein sequence ID" value="VDP68384.1"/>
    <property type="molecule type" value="Genomic_DNA"/>
</dbReference>
<dbReference type="Gene3D" id="3.30.300.30">
    <property type="match status" value="1"/>
</dbReference>
<dbReference type="Proteomes" id="UP000272942">
    <property type="component" value="Unassembled WGS sequence"/>
</dbReference>
<dbReference type="Pfam" id="PF00501">
    <property type="entry name" value="AMP-binding"/>
    <property type="match status" value="1"/>
</dbReference>
<evidence type="ECO:0000259" key="3">
    <source>
        <dbReference type="Pfam" id="PF16177"/>
    </source>
</evidence>
<evidence type="ECO:0000259" key="2">
    <source>
        <dbReference type="Pfam" id="PF00501"/>
    </source>
</evidence>
<evidence type="ECO:0000313" key="6">
    <source>
        <dbReference type="WBParaSite" id="ECPE_0000308601-mRNA-1"/>
    </source>
</evidence>
<comment type="similarity">
    <text evidence="1">Belongs to the ATP-dependent AMP-binding enzyme family.</text>
</comment>
<proteinExistence type="inferred from homology"/>
<dbReference type="OrthoDB" id="10253869at2759"/>
<dbReference type="AlphaFoldDB" id="A0A183A7Z8"/>
<dbReference type="GO" id="GO:0030729">
    <property type="term" value="F:acetoacetate-CoA ligase activity"/>
    <property type="evidence" value="ECO:0007669"/>
    <property type="project" value="TreeGrafter"/>
</dbReference>
<dbReference type="PANTHER" id="PTHR42921:SF1">
    <property type="entry name" value="ACETOACETYL-COA SYNTHETASE"/>
    <property type="match status" value="1"/>
</dbReference>
<protein>
    <submittedName>
        <fullName evidence="6">Acetoacetyl-CoA synthetase</fullName>
    </submittedName>
</protein>
<dbReference type="WBParaSite" id="ECPE_0000308601-mRNA-1">
    <property type="protein sequence ID" value="ECPE_0000308601-mRNA-1"/>
    <property type="gene ID" value="ECPE_0000308601"/>
</dbReference>
<dbReference type="PANTHER" id="PTHR42921">
    <property type="entry name" value="ACETOACETYL-COA SYNTHETASE"/>
    <property type="match status" value="1"/>
</dbReference>
<feature type="domain" description="AMP-dependent synthetase/ligase" evidence="2">
    <location>
        <begin position="121"/>
        <end position="221"/>
    </location>
</feature>
<dbReference type="InterPro" id="IPR032387">
    <property type="entry name" value="ACAS_N"/>
</dbReference>
<keyword evidence="5" id="KW-1185">Reference proteome</keyword>
<organism evidence="6">
    <name type="scientific">Echinostoma caproni</name>
    <dbReference type="NCBI Taxonomy" id="27848"/>
    <lineage>
        <taxon>Eukaryota</taxon>
        <taxon>Metazoa</taxon>
        <taxon>Spiralia</taxon>
        <taxon>Lophotrochozoa</taxon>
        <taxon>Platyhelminthes</taxon>
        <taxon>Trematoda</taxon>
        <taxon>Digenea</taxon>
        <taxon>Plagiorchiida</taxon>
        <taxon>Echinostomata</taxon>
        <taxon>Echinostomatoidea</taxon>
        <taxon>Echinostomatidae</taxon>
        <taxon>Echinostoma</taxon>
    </lineage>
</organism>
<feature type="domain" description="Acetyl-coenzyme A synthetase N-terminal" evidence="3">
    <location>
        <begin position="39"/>
        <end position="96"/>
    </location>
</feature>
<accession>A0A183A7Z8</accession>
<evidence type="ECO:0000313" key="5">
    <source>
        <dbReference type="Proteomes" id="UP000272942"/>
    </source>
</evidence>
<dbReference type="Pfam" id="PF16177">
    <property type="entry name" value="ACAS_N"/>
    <property type="match status" value="1"/>
</dbReference>
<reference evidence="6" key="1">
    <citation type="submission" date="2016-06" db="UniProtKB">
        <authorList>
            <consortium name="WormBaseParasite"/>
        </authorList>
    </citation>
    <scope>IDENTIFICATION</scope>
</reference>
<reference evidence="4 5" key="2">
    <citation type="submission" date="2018-11" db="EMBL/GenBank/DDBJ databases">
        <authorList>
            <consortium name="Pathogen Informatics"/>
        </authorList>
    </citation>
    <scope>NUCLEOTIDE SEQUENCE [LARGE SCALE GENOMIC DNA]</scope>
    <source>
        <strain evidence="4 5">Egypt</strain>
    </source>
</reference>
<dbReference type="Gene3D" id="3.40.50.12780">
    <property type="entry name" value="N-terminal domain of ligase-like"/>
    <property type="match status" value="2"/>
</dbReference>
<gene>
    <name evidence="4" type="ORF">ECPE_LOCUS3083</name>
</gene>
<sequence>MSEVLWKPNEDFVRKTSMFDFMQFVERRHQNKVLFHGDYRRLHAWSVANINEFWMDFFTYCELRYSVPPTKAIDTGVSMDSKPVWFPGCFTNYAENLLLGGQPNDIAIYSCLEEQYLVPCLTYGQLTEQVNAAAHGLRSLGVVAGSRVAGLLPNCIEAVVCYLAASSIGAIWSSASPDFGAKGIIQRFELVQPTVLFTVTQTIYRGKTFDQLEKVRDLVQALNPKPVRVVFVPFLQMLCTDLYSNGDAISTRTTDKNGVDSKQIGWMMWNWLVSAVALGSSVVLYEGCPFATNLWDLIDGLSITTLGTSAKWLAVCEERALKPGGTDILGCCVGCCPVLPVYRGRIQCRLLGMAVESWDEDGKPHTDRKGELVIVRPFPSMPVGFWNDPGDSKYRDAYFAKFPHIWSHGDFIELHSETETLTISGRSDTTLNPSGIRFGSAEIYNLIEGLPGVLDSLCVAQSNADRSDERMILLVKLSDNSIPDGPLPTELATTIQQAIRSQLSPRFLPAVMCCVSAIPSQGVSMGWYCARKDCRAGLLQRKRNRQHRIRNLSSPCVGPKITRPIGRMVQPQQATWYLPG</sequence>
<name>A0A183A7Z8_9TREM</name>
<evidence type="ECO:0000256" key="1">
    <source>
        <dbReference type="ARBA" id="ARBA00006432"/>
    </source>
</evidence>
<dbReference type="InterPro" id="IPR000873">
    <property type="entry name" value="AMP-dep_synth/lig_dom"/>
</dbReference>